<evidence type="ECO:0000256" key="7">
    <source>
        <dbReference type="SAM" id="Phobius"/>
    </source>
</evidence>
<reference evidence="9" key="1">
    <citation type="submission" date="2021-01" db="EMBL/GenBank/DDBJ databases">
        <title>Modified the classification status of verrucomicrobia.</title>
        <authorList>
            <person name="Feng X."/>
        </authorList>
    </citation>
    <scope>NUCLEOTIDE SEQUENCE</scope>
    <source>
        <strain evidence="9">JCM 18052</strain>
    </source>
</reference>
<feature type="transmembrane region" description="Helical" evidence="7">
    <location>
        <begin position="48"/>
        <end position="70"/>
    </location>
</feature>
<keyword evidence="6 7" id="KW-0472">Membrane</keyword>
<keyword evidence="5 7" id="KW-1133">Transmembrane helix</keyword>
<dbReference type="Proteomes" id="UP000600139">
    <property type="component" value="Unassembled WGS sequence"/>
</dbReference>
<feature type="transmembrane region" description="Helical" evidence="7">
    <location>
        <begin position="12"/>
        <end position="36"/>
    </location>
</feature>
<dbReference type="InterPro" id="IPR003416">
    <property type="entry name" value="MgtC/SapB/SrpB/YhiD_fam"/>
</dbReference>
<comment type="similarity">
    <text evidence="2">Belongs to the MgtC/SapB family.</text>
</comment>
<evidence type="ECO:0000256" key="4">
    <source>
        <dbReference type="ARBA" id="ARBA00022692"/>
    </source>
</evidence>
<dbReference type="InterPro" id="IPR049177">
    <property type="entry name" value="MgtC_SapB_SrpB_YhiD_N"/>
</dbReference>
<dbReference type="GO" id="GO:0005886">
    <property type="term" value="C:plasma membrane"/>
    <property type="evidence" value="ECO:0007669"/>
    <property type="project" value="UniProtKB-SubCell"/>
</dbReference>
<name>A0A934VC95_9BACT</name>
<evidence type="ECO:0000313" key="10">
    <source>
        <dbReference type="Proteomes" id="UP000600139"/>
    </source>
</evidence>
<evidence type="ECO:0000259" key="8">
    <source>
        <dbReference type="Pfam" id="PF02308"/>
    </source>
</evidence>
<evidence type="ECO:0000256" key="5">
    <source>
        <dbReference type="ARBA" id="ARBA00022989"/>
    </source>
</evidence>
<dbReference type="EMBL" id="JAENIK010000011">
    <property type="protein sequence ID" value="MBK1816741.1"/>
    <property type="molecule type" value="Genomic_DNA"/>
</dbReference>
<dbReference type="AlphaFoldDB" id="A0A934VC95"/>
<sequence>MSETPVAIDFPGYFFEGITLEILLRVALAAGAGTLLGIEREKHGRAAGLRTTLMVTLASCVAMILSDAFYEESFAKQPNMGSWHPDPARLAAGVLAGMGFLGAGVIIRQSNHMVRGVTTAATIWFVTIIGIAFGAGAIGIGLLATVSSLMILSAIPYVESKIPIDWYSDLTVTYTSSVCSLDRLVDSLAPLSVQVKGTDLEQDLENDRSEVVVHLRYKRAAAVDFTRTIIGLVSEVPGVLKVSIKS</sequence>
<comment type="caution">
    <text evidence="9">The sequence shown here is derived from an EMBL/GenBank/DDBJ whole genome shotgun (WGS) entry which is preliminary data.</text>
</comment>
<feature type="transmembrane region" description="Helical" evidence="7">
    <location>
        <begin position="90"/>
        <end position="107"/>
    </location>
</feature>
<evidence type="ECO:0000256" key="3">
    <source>
        <dbReference type="ARBA" id="ARBA00022475"/>
    </source>
</evidence>
<comment type="subcellular location">
    <subcellularLocation>
        <location evidence="1">Cell membrane</location>
        <topology evidence="1">Multi-pass membrane protein</topology>
    </subcellularLocation>
</comment>
<evidence type="ECO:0000256" key="1">
    <source>
        <dbReference type="ARBA" id="ARBA00004651"/>
    </source>
</evidence>
<dbReference type="Pfam" id="PF02308">
    <property type="entry name" value="MgtC"/>
    <property type="match status" value="1"/>
</dbReference>
<feature type="transmembrane region" description="Helical" evidence="7">
    <location>
        <begin position="119"/>
        <end position="152"/>
    </location>
</feature>
<accession>A0A934VC95</accession>
<gene>
    <name evidence="9" type="ORF">JIN84_14035</name>
</gene>
<evidence type="ECO:0000256" key="2">
    <source>
        <dbReference type="ARBA" id="ARBA00009298"/>
    </source>
</evidence>
<evidence type="ECO:0000256" key="6">
    <source>
        <dbReference type="ARBA" id="ARBA00023136"/>
    </source>
</evidence>
<protein>
    <submittedName>
        <fullName evidence="9">MgtC/SapB family protein</fullName>
    </submittedName>
</protein>
<feature type="domain" description="MgtC/SapB/SrpB/YhiD N-terminal" evidence="8">
    <location>
        <begin position="27"/>
        <end position="159"/>
    </location>
</feature>
<dbReference type="RefSeq" id="WP_200351667.1">
    <property type="nucleotide sequence ID" value="NZ_BAABHZ010000006.1"/>
</dbReference>
<keyword evidence="3" id="KW-1003">Cell membrane</keyword>
<keyword evidence="4 7" id="KW-0812">Transmembrane</keyword>
<proteinExistence type="inferred from homology"/>
<dbReference type="PANTHER" id="PTHR33778:SF1">
    <property type="entry name" value="MAGNESIUM TRANSPORTER YHID-RELATED"/>
    <property type="match status" value="1"/>
</dbReference>
<organism evidence="9 10">
    <name type="scientific">Luteolibacter yonseiensis</name>
    <dbReference type="NCBI Taxonomy" id="1144680"/>
    <lineage>
        <taxon>Bacteria</taxon>
        <taxon>Pseudomonadati</taxon>
        <taxon>Verrucomicrobiota</taxon>
        <taxon>Verrucomicrobiia</taxon>
        <taxon>Verrucomicrobiales</taxon>
        <taxon>Verrucomicrobiaceae</taxon>
        <taxon>Luteolibacter</taxon>
    </lineage>
</organism>
<keyword evidence="10" id="KW-1185">Reference proteome</keyword>
<dbReference type="PRINTS" id="PR01837">
    <property type="entry name" value="MGTCSAPBPROT"/>
</dbReference>
<evidence type="ECO:0000313" key="9">
    <source>
        <dbReference type="EMBL" id="MBK1816741.1"/>
    </source>
</evidence>
<dbReference type="PANTHER" id="PTHR33778">
    <property type="entry name" value="PROTEIN MGTC"/>
    <property type="match status" value="1"/>
</dbReference>